<evidence type="ECO:0000256" key="6">
    <source>
        <dbReference type="ARBA" id="ARBA00023136"/>
    </source>
</evidence>
<dbReference type="Proteomes" id="UP000320623">
    <property type="component" value="Unassembled WGS sequence"/>
</dbReference>
<comment type="subcellular location">
    <subcellularLocation>
        <location evidence="1">Cell outer membrane</location>
    </subcellularLocation>
</comment>
<proteinExistence type="inferred from homology"/>
<dbReference type="InterPro" id="IPR003423">
    <property type="entry name" value="OMP_efflux"/>
</dbReference>
<keyword evidence="10" id="KW-1185">Reference proteome</keyword>
<dbReference type="OrthoDB" id="9771205at2"/>
<keyword evidence="3" id="KW-0813">Transport</keyword>
<dbReference type="GO" id="GO:0009279">
    <property type="term" value="C:cell outer membrane"/>
    <property type="evidence" value="ECO:0007669"/>
    <property type="project" value="UniProtKB-SubCell"/>
</dbReference>
<evidence type="ECO:0000313" key="10">
    <source>
        <dbReference type="Proteomes" id="UP000320623"/>
    </source>
</evidence>
<keyword evidence="6" id="KW-0472">Membrane</keyword>
<evidence type="ECO:0000256" key="7">
    <source>
        <dbReference type="ARBA" id="ARBA00023237"/>
    </source>
</evidence>
<protein>
    <submittedName>
        <fullName evidence="9">Outer membrane protein TolC</fullName>
    </submittedName>
</protein>
<dbReference type="Gene3D" id="1.20.1600.10">
    <property type="entry name" value="Outer membrane efflux proteins (OEP)"/>
    <property type="match status" value="1"/>
</dbReference>
<sequence length="438" mass="49808">MFKKAIPFLFLIFGLCYSQEILTLEEAINLALKNNRDIKISKNLLDIAFNNLSLGNAGFLPKIDLASGYSRSSNNTRQEYFDGRSINRTGAISNSINFGLTLNWTIFDGLNNLITYKKLKETKEVAQINSIATAEEIISEVITSYYEILRQKEILKTLRESIAISEQRVKIAEEKYKVGTASKTELLQAKADLNADMNALMKQEIALKNAKINLNLIIGRDPEIDFDITDTIQVRDLSLDVLLAQAEERNTLLLNFKKNKEIAQINLASVRAKMFPLVNFFAGYSFARLQSQAGFIASNQNLGFNYGFSVSFNIFNGLNSLREYENARIEIINSDIKFDQVRNEVKAQILKNYESFKTSLRLIELEKENLEIARENVEIALERYRLGVLTPLELREAQKTYIDAESRLISALYQAKLAEIELLKLSGQLPIVYFPSIF</sequence>
<dbReference type="InterPro" id="IPR051906">
    <property type="entry name" value="TolC-like"/>
</dbReference>
<dbReference type="PANTHER" id="PTHR30026">
    <property type="entry name" value="OUTER MEMBRANE PROTEIN TOLC"/>
    <property type="match status" value="1"/>
</dbReference>
<evidence type="ECO:0000256" key="1">
    <source>
        <dbReference type="ARBA" id="ARBA00004442"/>
    </source>
</evidence>
<keyword evidence="4" id="KW-1134">Transmembrane beta strand</keyword>
<dbReference type="RefSeq" id="WP_140943898.1">
    <property type="nucleotide sequence ID" value="NZ_FAOO01000001.1"/>
</dbReference>
<keyword evidence="7" id="KW-0998">Cell outer membrane</keyword>
<feature type="coiled-coil region" evidence="8">
    <location>
        <begin position="155"/>
        <end position="203"/>
    </location>
</feature>
<keyword evidence="5" id="KW-0812">Transmembrane</keyword>
<evidence type="ECO:0000256" key="8">
    <source>
        <dbReference type="SAM" id="Coils"/>
    </source>
</evidence>
<dbReference type="SUPFAM" id="SSF56954">
    <property type="entry name" value="Outer membrane efflux proteins (OEP)"/>
    <property type="match status" value="1"/>
</dbReference>
<dbReference type="Pfam" id="PF02321">
    <property type="entry name" value="OEP"/>
    <property type="match status" value="2"/>
</dbReference>
<evidence type="ECO:0000256" key="5">
    <source>
        <dbReference type="ARBA" id="ARBA00022692"/>
    </source>
</evidence>
<dbReference type="PANTHER" id="PTHR30026:SF20">
    <property type="entry name" value="OUTER MEMBRANE PROTEIN TOLC"/>
    <property type="match status" value="1"/>
</dbReference>
<dbReference type="AlphaFoldDB" id="A0A0S4MQI8"/>
<gene>
    <name evidence="9" type="ORF">JGI1_00081</name>
</gene>
<reference evidence="10" key="1">
    <citation type="submission" date="2015-11" db="EMBL/GenBank/DDBJ databases">
        <authorList>
            <person name="Varghese N."/>
        </authorList>
    </citation>
    <scope>NUCLEOTIDE SEQUENCE [LARGE SCALE GENOMIC DNA]</scope>
</reference>
<name>A0A0S4MQI8_9BACT</name>
<evidence type="ECO:0000256" key="3">
    <source>
        <dbReference type="ARBA" id="ARBA00022448"/>
    </source>
</evidence>
<dbReference type="GO" id="GO:0015288">
    <property type="term" value="F:porin activity"/>
    <property type="evidence" value="ECO:0007669"/>
    <property type="project" value="TreeGrafter"/>
</dbReference>
<dbReference type="GO" id="GO:0015562">
    <property type="term" value="F:efflux transmembrane transporter activity"/>
    <property type="evidence" value="ECO:0007669"/>
    <property type="project" value="InterPro"/>
</dbReference>
<evidence type="ECO:0000313" key="9">
    <source>
        <dbReference type="EMBL" id="CUU00795.1"/>
    </source>
</evidence>
<keyword evidence="8" id="KW-0175">Coiled coil</keyword>
<evidence type="ECO:0000256" key="2">
    <source>
        <dbReference type="ARBA" id="ARBA00007613"/>
    </source>
</evidence>
<organism evidence="9 10">
    <name type="scientific">Candidatus Thermokryptus mobilis</name>
    <dbReference type="NCBI Taxonomy" id="1643428"/>
    <lineage>
        <taxon>Bacteria</taxon>
        <taxon>Pseudomonadati</taxon>
        <taxon>Candidatus Kryptoniota</taxon>
        <taxon>Candidatus Thermokryptus</taxon>
    </lineage>
</organism>
<dbReference type="EMBL" id="FAOO01000001">
    <property type="protein sequence ID" value="CUU00795.1"/>
    <property type="molecule type" value="Genomic_DNA"/>
</dbReference>
<dbReference type="GO" id="GO:1990281">
    <property type="term" value="C:efflux pump complex"/>
    <property type="evidence" value="ECO:0007669"/>
    <property type="project" value="TreeGrafter"/>
</dbReference>
<comment type="similarity">
    <text evidence="2">Belongs to the outer membrane factor (OMF) (TC 1.B.17) family.</text>
</comment>
<dbReference type="STRING" id="1643428.GCA_001442855_00077"/>
<evidence type="ECO:0000256" key="4">
    <source>
        <dbReference type="ARBA" id="ARBA00022452"/>
    </source>
</evidence>
<accession>A0A0S4MQI8</accession>